<feature type="region of interest" description="Disordered" evidence="1">
    <location>
        <begin position="290"/>
        <end position="314"/>
    </location>
</feature>
<keyword evidence="3" id="KW-1185">Reference proteome</keyword>
<accession>A0AAI8YY13</accession>
<feature type="region of interest" description="Disordered" evidence="1">
    <location>
        <begin position="1"/>
        <end position="20"/>
    </location>
</feature>
<evidence type="ECO:0000256" key="1">
    <source>
        <dbReference type="SAM" id="MobiDB-lite"/>
    </source>
</evidence>
<gene>
    <name evidence="2" type="ORF">LECACI_7A004059</name>
</gene>
<organism evidence="2 3">
    <name type="scientific">Lecanosticta acicola</name>
    <dbReference type="NCBI Taxonomy" id="111012"/>
    <lineage>
        <taxon>Eukaryota</taxon>
        <taxon>Fungi</taxon>
        <taxon>Dikarya</taxon>
        <taxon>Ascomycota</taxon>
        <taxon>Pezizomycotina</taxon>
        <taxon>Dothideomycetes</taxon>
        <taxon>Dothideomycetidae</taxon>
        <taxon>Mycosphaerellales</taxon>
        <taxon>Mycosphaerellaceae</taxon>
        <taxon>Lecanosticta</taxon>
    </lineage>
</organism>
<reference evidence="2" key="1">
    <citation type="submission" date="2023-11" db="EMBL/GenBank/DDBJ databases">
        <authorList>
            <person name="Alioto T."/>
            <person name="Alioto T."/>
            <person name="Gomez Garrido J."/>
        </authorList>
    </citation>
    <scope>NUCLEOTIDE SEQUENCE</scope>
</reference>
<comment type="caution">
    <text evidence="2">The sequence shown here is derived from an EMBL/GenBank/DDBJ whole genome shotgun (WGS) entry which is preliminary data.</text>
</comment>
<sequence>MGRPKKRSPTDDGLKVGLPNKRQIGVDSTITGNAVNTYGFGDAFEGALTPGGNLQPWLQTDWTEFGGDSETVGPPALTPDHSSTHSPPNLLNRPPELQRDNSTHMLLDPALGGTTTQDLPCGLLPNCACLSTMYLALNNLQTLTENRFPYALHTLREAMQTASTVLTCEECPKRFMTAIHNVHIMGTLLMSITEGFSKTLHSITTETRRAGEAGEKKQFRLADSNTSTSHLHTGGLGCVAAFSVKLTPEEWKRMCKKVVRAEVHGPEDGNGCCVYLMGVLKQMEERQHEWHQQPVPEDFPRDFSEQGKGAPLGRSVKKEDHVCLKLVAYSKRMAEGFDWS</sequence>
<protein>
    <submittedName>
        <fullName evidence="2">Uncharacterized protein</fullName>
    </submittedName>
</protein>
<evidence type="ECO:0000313" key="2">
    <source>
        <dbReference type="EMBL" id="CAK3995729.1"/>
    </source>
</evidence>
<dbReference type="EMBL" id="CAVMBE010000021">
    <property type="protein sequence ID" value="CAK3995729.1"/>
    <property type="molecule type" value="Genomic_DNA"/>
</dbReference>
<evidence type="ECO:0000313" key="3">
    <source>
        <dbReference type="Proteomes" id="UP001296104"/>
    </source>
</evidence>
<feature type="compositionally biased region" description="Polar residues" evidence="1">
    <location>
        <begin position="80"/>
        <end position="89"/>
    </location>
</feature>
<name>A0AAI8YY13_9PEZI</name>
<dbReference type="Proteomes" id="UP001296104">
    <property type="component" value="Unassembled WGS sequence"/>
</dbReference>
<proteinExistence type="predicted"/>
<dbReference type="AlphaFoldDB" id="A0AAI8YY13"/>
<feature type="region of interest" description="Disordered" evidence="1">
    <location>
        <begin position="64"/>
        <end position="98"/>
    </location>
</feature>